<dbReference type="PANTHER" id="PTHR46029">
    <property type="entry name" value="C-TERMINAL-BINDING PROTEIN"/>
    <property type="match status" value="1"/>
</dbReference>
<evidence type="ECO:0000256" key="1">
    <source>
        <dbReference type="ARBA" id="ARBA00005854"/>
    </source>
</evidence>
<feature type="compositionally biased region" description="Low complexity" evidence="3">
    <location>
        <begin position="1"/>
        <end position="13"/>
    </location>
</feature>
<sequence length="437" mass="46929">MSSSSKRVTRGSSTSGGGGGGEEQNSSSKRPRNEDPSSGMEGHQVVPRSNSRPLVTLLEGKDCSVEMPILKDVSTVAFCDATRPDEIHDKVLNDAWGVFLWDKIRLTGETLAKFRSLKIIIKIGPGMDNIDVDAAANMGIAVCNVNGYGIEEAADTAIGVILNLYRKINWFDKKVKDGSEYRTIEDVVEGGGECTSIRGRTLGLVGLGRVGVAVALRAKEFGFNVIFFDPYLDDGIEKSYGVTRVSSMGDLLSHSDCISLHCGLQGVESFILNEYTISLMRPGAFLVNVANTSLVDEVAVINALKEKRLKGAALATAGCKEAQSRLKDVDNLICIPYPHSAFLSETSRAEFREAAATEMRRAIVDGIPGTLRYLANNKNLNGAGRRFPTAALLPPGMITPFPDVNFAAAAYAALAVVQAQSSRTSPDSASNKNNWDD</sequence>
<dbReference type="InterPro" id="IPR043322">
    <property type="entry name" value="CtBP"/>
</dbReference>
<dbReference type="SUPFAM" id="SSF51735">
    <property type="entry name" value="NAD(P)-binding Rossmann-fold domains"/>
    <property type="match status" value="1"/>
</dbReference>
<dbReference type="Pfam" id="PF02826">
    <property type="entry name" value="2-Hacid_dh_C"/>
    <property type="match status" value="1"/>
</dbReference>
<evidence type="ECO:0000259" key="4">
    <source>
        <dbReference type="Pfam" id="PF00389"/>
    </source>
</evidence>
<dbReference type="InterPro" id="IPR006140">
    <property type="entry name" value="D-isomer_DH_NAD-bd"/>
</dbReference>
<comment type="similarity">
    <text evidence="1 2">Belongs to the D-isomer specific 2-hydroxyacid dehydrogenase family.</text>
</comment>
<organism evidence="6 7">
    <name type="scientific">Orchesella dallaii</name>
    <dbReference type="NCBI Taxonomy" id="48710"/>
    <lineage>
        <taxon>Eukaryota</taxon>
        <taxon>Metazoa</taxon>
        <taxon>Ecdysozoa</taxon>
        <taxon>Arthropoda</taxon>
        <taxon>Hexapoda</taxon>
        <taxon>Collembola</taxon>
        <taxon>Entomobryomorpha</taxon>
        <taxon>Entomobryoidea</taxon>
        <taxon>Orchesellidae</taxon>
        <taxon>Orchesellinae</taxon>
        <taxon>Orchesella</taxon>
    </lineage>
</organism>
<evidence type="ECO:0000313" key="7">
    <source>
        <dbReference type="Proteomes" id="UP001642540"/>
    </source>
</evidence>
<dbReference type="InterPro" id="IPR006139">
    <property type="entry name" value="D-isomer_2_OHA_DH_cat_dom"/>
</dbReference>
<dbReference type="EMBL" id="CAXLJM020000025">
    <property type="protein sequence ID" value="CAL8092032.1"/>
    <property type="molecule type" value="Genomic_DNA"/>
</dbReference>
<evidence type="ECO:0000256" key="2">
    <source>
        <dbReference type="RuleBase" id="RU003719"/>
    </source>
</evidence>
<dbReference type="InterPro" id="IPR036291">
    <property type="entry name" value="NAD(P)-bd_dom_sf"/>
</dbReference>
<dbReference type="InterPro" id="IPR051638">
    <property type="entry name" value="CTBP_dehydrogenase"/>
</dbReference>
<reference evidence="6 7" key="1">
    <citation type="submission" date="2024-08" db="EMBL/GenBank/DDBJ databases">
        <authorList>
            <person name="Cucini C."/>
            <person name="Frati F."/>
        </authorList>
    </citation>
    <scope>NUCLEOTIDE SEQUENCE [LARGE SCALE GENOMIC DNA]</scope>
</reference>
<feature type="domain" description="D-isomer specific 2-hydroxyacid dehydrogenase NAD-binding" evidence="5">
    <location>
        <begin position="159"/>
        <end position="336"/>
    </location>
</feature>
<gene>
    <name evidence="6" type="ORF">ODALV1_LOCUS8097</name>
</gene>
<evidence type="ECO:0000256" key="3">
    <source>
        <dbReference type="SAM" id="MobiDB-lite"/>
    </source>
</evidence>
<dbReference type="Pfam" id="PF00389">
    <property type="entry name" value="2-Hacid_dh"/>
    <property type="match status" value="1"/>
</dbReference>
<keyword evidence="7" id="KW-1185">Reference proteome</keyword>
<dbReference type="SUPFAM" id="SSF52283">
    <property type="entry name" value="Formate/glycerate dehydrogenase catalytic domain-like"/>
    <property type="match status" value="1"/>
</dbReference>
<feature type="domain" description="D-isomer specific 2-hydroxyacid dehydrogenase catalytic" evidence="4">
    <location>
        <begin position="63"/>
        <end position="366"/>
    </location>
</feature>
<protein>
    <recommendedName>
        <fullName evidence="8">C-terminal-binding protein</fullName>
    </recommendedName>
</protein>
<evidence type="ECO:0000259" key="5">
    <source>
        <dbReference type="Pfam" id="PF02826"/>
    </source>
</evidence>
<dbReference type="Gene3D" id="3.40.50.720">
    <property type="entry name" value="NAD(P)-binding Rossmann-like Domain"/>
    <property type="match status" value="2"/>
</dbReference>
<dbReference type="Proteomes" id="UP001642540">
    <property type="component" value="Unassembled WGS sequence"/>
</dbReference>
<evidence type="ECO:0000313" key="6">
    <source>
        <dbReference type="EMBL" id="CAL8092032.1"/>
    </source>
</evidence>
<feature type="region of interest" description="Disordered" evidence="3">
    <location>
        <begin position="1"/>
        <end position="51"/>
    </location>
</feature>
<dbReference type="PANTHER" id="PTHR46029:SF7">
    <property type="entry name" value="C-TERMINAL-BINDING PROTEIN"/>
    <property type="match status" value="1"/>
</dbReference>
<proteinExistence type="inferred from homology"/>
<keyword evidence="2" id="KW-0560">Oxidoreductase</keyword>
<comment type="caution">
    <text evidence="6">The sequence shown here is derived from an EMBL/GenBank/DDBJ whole genome shotgun (WGS) entry which is preliminary data.</text>
</comment>
<name>A0ABP1Q7S8_9HEXA</name>
<evidence type="ECO:0008006" key="8">
    <source>
        <dbReference type="Google" id="ProtNLM"/>
    </source>
</evidence>
<dbReference type="CDD" id="cd05299">
    <property type="entry name" value="CtBP_dh"/>
    <property type="match status" value="1"/>
</dbReference>
<accession>A0ABP1Q7S8</accession>